<keyword evidence="2" id="KW-1185">Reference proteome</keyword>
<accession>I0R607</accession>
<proteinExistence type="predicted"/>
<evidence type="ECO:0000313" key="2">
    <source>
        <dbReference type="Proteomes" id="UP000005039"/>
    </source>
</evidence>
<dbReference type="EMBL" id="AJGH01000100">
    <property type="protein sequence ID" value="EIC95115.1"/>
    <property type="molecule type" value="Genomic_DNA"/>
</dbReference>
<name>I0R607_9FIRM</name>
<sequence>MLISMADKKVELKEAYIGYIDILGMTNMMLQKSDQEFQDFCNDMANVVDSVIYEDSSYYKDMKIEMNFHMFSDNMIFICNDINFLIERLGLLQRRLAIMLGVIVKGGVNKGKIYMYENKFVLGKGLLYAYKIDEEYHYPAIKVSEEIISDGEYNVKNVLNDEYIIDYYQVAYSLSETDFTYEELPIIKDLIESNLKKYEGKDSKIYKKYLWMKNYHNNFCKKNNINKCIA</sequence>
<organism evidence="1 2">
    <name type="scientific">Lachnoanaerobaculum saburreum F0468</name>
    <dbReference type="NCBI Taxonomy" id="1095750"/>
    <lineage>
        <taxon>Bacteria</taxon>
        <taxon>Bacillati</taxon>
        <taxon>Bacillota</taxon>
        <taxon>Clostridia</taxon>
        <taxon>Lachnospirales</taxon>
        <taxon>Lachnospiraceae</taxon>
        <taxon>Lachnoanaerobaculum</taxon>
    </lineage>
</organism>
<reference evidence="1 2" key="1">
    <citation type="submission" date="2012-03" db="EMBL/GenBank/DDBJ databases">
        <authorList>
            <person name="Durkin A.S."/>
            <person name="McCorrison J."/>
            <person name="Torralba M."/>
            <person name="Gillis M."/>
            <person name="Methe B."/>
            <person name="Sutton G."/>
            <person name="Nelson K.E."/>
        </authorList>
    </citation>
    <scope>NUCLEOTIDE SEQUENCE [LARGE SCALE GENOMIC DNA]</scope>
    <source>
        <strain evidence="1 2">F0468</strain>
    </source>
</reference>
<dbReference type="PATRIC" id="fig|1095750.3.peg.2091"/>
<dbReference type="AlphaFoldDB" id="I0R607"/>
<gene>
    <name evidence="1" type="ORF">HMPREF9970_0191</name>
</gene>
<dbReference type="Proteomes" id="UP000005039">
    <property type="component" value="Unassembled WGS sequence"/>
</dbReference>
<evidence type="ECO:0000313" key="1">
    <source>
        <dbReference type="EMBL" id="EIC95115.1"/>
    </source>
</evidence>
<comment type="caution">
    <text evidence="1">The sequence shown here is derived from an EMBL/GenBank/DDBJ whole genome shotgun (WGS) entry which is preliminary data.</text>
</comment>
<evidence type="ECO:0008006" key="3">
    <source>
        <dbReference type="Google" id="ProtNLM"/>
    </source>
</evidence>
<protein>
    <recommendedName>
        <fullName evidence="3">Guanylate cyclase domain-containing protein</fullName>
    </recommendedName>
</protein>